<feature type="domain" description="FAD-binding FR-type" evidence="14">
    <location>
        <begin position="217"/>
        <end position="430"/>
    </location>
</feature>
<dbReference type="PANTHER" id="PTHR19384">
    <property type="entry name" value="NITRIC OXIDE SYNTHASE-RELATED"/>
    <property type="match status" value="1"/>
</dbReference>
<keyword evidence="9" id="KW-0560">Oxidoreductase</keyword>
<keyword evidence="10" id="KW-0198">Cysteine biosynthesis</keyword>
<evidence type="ECO:0000256" key="12">
    <source>
        <dbReference type="PIRSR" id="PIRSR000207-1"/>
    </source>
</evidence>
<dbReference type="Gene3D" id="1.20.990.10">
    <property type="entry name" value="NADPH-cytochrome p450 Reductase, Chain A, domain 3"/>
    <property type="match status" value="1"/>
</dbReference>
<comment type="caution">
    <text evidence="15">The sequence shown here is derived from an EMBL/GenBank/DDBJ whole genome shotgun (WGS) entry which is preliminary data.</text>
</comment>
<evidence type="ECO:0000256" key="10">
    <source>
        <dbReference type="ARBA" id="ARBA00023192"/>
    </source>
</evidence>
<keyword evidence="2" id="KW-0813">Transport</keyword>
<keyword evidence="4" id="KW-0285">Flavoprotein</keyword>
<dbReference type="Gene3D" id="2.40.30.10">
    <property type="entry name" value="Translation factors"/>
    <property type="match status" value="1"/>
</dbReference>
<evidence type="ECO:0000256" key="8">
    <source>
        <dbReference type="ARBA" id="ARBA00022982"/>
    </source>
</evidence>
<evidence type="ECO:0000313" key="16">
    <source>
        <dbReference type="Proteomes" id="UP000320653"/>
    </source>
</evidence>
<feature type="binding site" evidence="12">
    <location>
        <position position="581"/>
    </location>
    <ligand>
        <name>FAD</name>
        <dbReference type="ChEBI" id="CHEBI:57692"/>
    </ligand>
</feature>
<feature type="domain" description="Flavodoxin-like" evidence="13">
    <location>
        <begin position="49"/>
        <end position="187"/>
    </location>
</feature>
<accession>A0A561R9P8</accession>
<dbReference type="InterPro" id="IPR023173">
    <property type="entry name" value="NADPH_Cyt_P450_Rdtase_alpha"/>
</dbReference>
<dbReference type="InterPro" id="IPR008254">
    <property type="entry name" value="Flavodoxin/NO_synth"/>
</dbReference>
<dbReference type="CDD" id="cd06199">
    <property type="entry name" value="SiR"/>
    <property type="match status" value="1"/>
</dbReference>
<evidence type="ECO:0000256" key="2">
    <source>
        <dbReference type="ARBA" id="ARBA00022448"/>
    </source>
</evidence>
<dbReference type="Gene3D" id="3.40.50.360">
    <property type="match status" value="1"/>
</dbReference>
<evidence type="ECO:0000256" key="9">
    <source>
        <dbReference type="ARBA" id="ARBA00023002"/>
    </source>
</evidence>
<keyword evidence="3" id="KW-0028">Amino-acid biosynthesis</keyword>
<feature type="binding site" evidence="12">
    <location>
        <begin position="386"/>
        <end position="388"/>
    </location>
    <ligand>
        <name>FAD</name>
        <dbReference type="ChEBI" id="CHEBI:57692"/>
    </ligand>
</feature>
<name>A0A561R9P8_9HYPH</name>
<evidence type="ECO:0000256" key="11">
    <source>
        <dbReference type="ARBA" id="ARBA00052219"/>
    </source>
</evidence>
<dbReference type="SUPFAM" id="SSF52218">
    <property type="entry name" value="Flavoproteins"/>
    <property type="match status" value="1"/>
</dbReference>
<dbReference type="InterPro" id="IPR001709">
    <property type="entry name" value="Flavoprot_Pyr_Nucl_cyt_Rdtase"/>
</dbReference>
<dbReference type="FunFam" id="3.40.50.80:FF:000001">
    <property type="entry name" value="NADPH--cytochrome P450 reductase 1"/>
    <property type="match status" value="1"/>
</dbReference>
<feature type="binding site" evidence="12">
    <location>
        <begin position="138"/>
        <end position="147"/>
    </location>
    <ligand>
        <name>FMN</name>
        <dbReference type="ChEBI" id="CHEBI:58210"/>
    </ligand>
</feature>
<evidence type="ECO:0000256" key="5">
    <source>
        <dbReference type="ARBA" id="ARBA00022643"/>
    </source>
</evidence>
<evidence type="ECO:0000256" key="7">
    <source>
        <dbReference type="ARBA" id="ARBA00022857"/>
    </source>
</evidence>
<keyword evidence="7 12" id="KW-0521">NADP</keyword>
<evidence type="ECO:0000256" key="6">
    <source>
        <dbReference type="ARBA" id="ARBA00022827"/>
    </source>
</evidence>
<dbReference type="PRINTS" id="PR00371">
    <property type="entry name" value="FPNCR"/>
</dbReference>
<feature type="binding site" evidence="12">
    <location>
        <begin position="507"/>
        <end position="511"/>
    </location>
    <ligand>
        <name>NADP(+)</name>
        <dbReference type="ChEBI" id="CHEBI:58349"/>
    </ligand>
</feature>
<dbReference type="PANTHER" id="PTHR19384:SF128">
    <property type="entry name" value="NADPH OXIDOREDUCTASE A"/>
    <property type="match status" value="1"/>
</dbReference>
<dbReference type="InterPro" id="IPR010199">
    <property type="entry name" value="CysJ"/>
</dbReference>
<feature type="binding site" evidence="12">
    <location>
        <position position="392"/>
    </location>
    <ligand>
        <name>FAD</name>
        <dbReference type="ChEBI" id="CHEBI:57692"/>
    </ligand>
</feature>
<evidence type="ECO:0000259" key="13">
    <source>
        <dbReference type="PROSITE" id="PS50902"/>
    </source>
</evidence>
<dbReference type="OrthoDB" id="9816402at2"/>
<comment type="catalytic activity">
    <reaction evidence="11">
        <text>hydrogen sulfide + 3 NADP(+) + 3 H2O = sulfite + 3 NADPH + 4 H(+)</text>
        <dbReference type="Rhea" id="RHEA:13801"/>
        <dbReference type="ChEBI" id="CHEBI:15377"/>
        <dbReference type="ChEBI" id="CHEBI:15378"/>
        <dbReference type="ChEBI" id="CHEBI:17359"/>
        <dbReference type="ChEBI" id="CHEBI:29919"/>
        <dbReference type="ChEBI" id="CHEBI:57783"/>
        <dbReference type="ChEBI" id="CHEBI:58349"/>
        <dbReference type="EC" id="1.8.1.2"/>
    </reaction>
</comment>
<feature type="binding site" evidence="12">
    <location>
        <begin position="102"/>
        <end position="105"/>
    </location>
    <ligand>
        <name>FMN</name>
        <dbReference type="ChEBI" id="CHEBI:58210"/>
    </ligand>
</feature>
<dbReference type="Pfam" id="PF00667">
    <property type="entry name" value="FAD_binding_1"/>
    <property type="match status" value="2"/>
</dbReference>
<dbReference type="InterPro" id="IPR001433">
    <property type="entry name" value="OxRdtase_FAD/NAD-bd"/>
</dbReference>
<dbReference type="PROSITE" id="PS51384">
    <property type="entry name" value="FAD_FR"/>
    <property type="match status" value="1"/>
</dbReference>
<dbReference type="PIRSF" id="PIRSF000207">
    <property type="entry name" value="SiR-FP_CysJ"/>
    <property type="match status" value="1"/>
</dbReference>
<dbReference type="EC" id="1.8.1.2" evidence="1"/>
<keyword evidence="16" id="KW-1185">Reference proteome</keyword>
<feature type="binding site" evidence="12">
    <location>
        <begin position="401"/>
        <end position="404"/>
    </location>
    <ligand>
        <name>FAD</name>
        <dbReference type="ChEBI" id="CHEBI:57692"/>
    </ligand>
</feature>
<dbReference type="InterPro" id="IPR039261">
    <property type="entry name" value="FNR_nucleotide-bd"/>
</dbReference>
<dbReference type="EMBL" id="VIWP01000001">
    <property type="protein sequence ID" value="TWF59336.1"/>
    <property type="molecule type" value="Genomic_DNA"/>
</dbReference>
<comment type="cofactor">
    <cofactor evidence="12">
        <name>FMN</name>
        <dbReference type="ChEBI" id="CHEBI:58210"/>
    </cofactor>
    <text evidence="12">Binds 1 FMN per subunit.</text>
</comment>
<evidence type="ECO:0000256" key="4">
    <source>
        <dbReference type="ARBA" id="ARBA00022630"/>
    </source>
</evidence>
<feature type="binding site" evidence="12">
    <location>
        <position position="543"/>
    </location>
    <ligand>
        <name>NADP(+)</name>
        <dbReference type="ChEBI" id="CHEBI:58349"/>
    </ligand>
</feature>
<dbReference type="Proteomes" id="UP000320653">
    <property type="component" value="Unassembled WGS sequence"/>
</dbReference>
<dbReference type="SUPFAM" id="SSF63380">
    <property type="entry name" value="Riboflavin synthase domain-like"/>
    <property type="match status" value="1"/>
</dbReference>
<evidence type="ECO:0000256" key="1">
    <source>
        <dbReference type="ARBA" id="ARBA00012604"/>
    </source>
</evidence>
<dbReference type="InterPro" id="IPR017938">
    <property type="entry name" value="Riboflavin_synthase-like_b-brl"/>
</dbReference>
<sequence>MTIPHIPEDAPFNSDQRAWLSGFMAGLNSRLIARESTAGAPAAGAAQPLHILFGTQTGNAEQVAMDAAASARAIGMAPEVRGLDDIDMAALSAMRHLVIVTSTYGEGEMPDNAQLFWEALSADAAPRLENLKFAVLALGDTGYDGFCQAGKLIDTRLEQLGATRIASRLDCDIDFEDAAAAWLGETLPLAAEKQVPGASAAIAPPAPLRDTAGWSRKNPYASTLAVNRRLSGPGSIKEIRHFEFDLGESGLAYEAGDALGVMPINDPALVNLLITRLGASVETEIDGAPLAALLSSQYEISTPSRDLIAEVERRAGHEELTHVVRNGDKEALDDFLWGRDSLDLLSLLPQGGMSAAEFITLLKPLQHRAYSISSSPTEAGDYVHLTVASVRYHASGRDRGGVCSTFMADRVAEGASAGIFVSQNKAFRVPGNDDAPMIMVGPGTGIAPFRAFLQERRARGAKGRNWLFFGDQRRESDFIYEDELSTMSRDGLLTRLDLAFSRDQDAKIYVQTRMKENGKALFSWLEEGASFYVCGDASRMARDVDAALGEIIAEHGGMSPEQAADYVAKLKRDKRYLRDVY</sequence>
<dbReference type="InterPro" id="IPR017927">
    <property type="entry name" value="FAD-bd_FR_type"/>
</dbReference>
<organism evidence="15 16">
    <name type="scientific">Neorhizobium alkalisoli</name>
    <dbReference type="NCBI Taxonomy" id="528178"/>
    <lineage>
        <taxon>Bacteria</taxon>
        <taxon>Pseudomonadati</taxon>
        <taxon>Pseudomonadota</taxon>
        <taxon>Alphaproteobacteria</taxon>
        <taxon>Hyphomicrobiales</taxon>
        <taxon>Rhizobiaceae</taxon>
        <taxon>Rhizobium/Agrobacterium group</taxon>
        <taxon>Neorhizobium</taxon>
    </lineage>
</organism>
<feature type="binding site" evidence="12">
    <location>
        <begin position="501"/>
        <end position="502"/>
    </location>
    <ligand>
        <name>NADP(+)</name>
        <dbReference type="ChEBI" id="CHEBI:58349"/>
    </ligand>
</feature>
<dbReference type="GO" id="GO:0019344">
    <property type="term" value="P:cysteine biosynthetic process"/>
    <property type="evidence" value="ECO:0007669"/>
    <property type="project" value="UniProtKB-KW"/>
</dbReference>
<feature type="binding site" evidence="12">
    <location>
        <begin position="368"/>
        <end position="371"/>
    </location>
    <ligand>
        <name>FAD</name>
        <dbReference type="ChEBI" id="CHEBI:57692"/>
    </ligand>
</feature>
<dbReference type="Pfam" id="PF00175">
    <property type="entry name" value="NAD_binding_1"/>
    <property type="match status" value="1"/>
</dbReference>
<dbReference type="PRINTS" id="PR00369">
    <property type="entry name" value="FLAVODOXIN"/>
</dbReference>
<reference evidence="15 16" key="1">
    <citation type="submission" date="2019-06" db="EMBL/GenBank/DDBJ databases">
        <title>Sorghum-associated microbial communities from plants grown in Nebraska, USA.</title>
        <authorList>
            <person name="Schachtman D."/>
        </authorList>
    </citation>
    <scope>NUCLEOTIDE SEQUENCE [LARGE SCALE GENOMIC DNA]</scope>
    <source>
        <strain evidence="15 16">1225</strain>
    </source>
</reference>
<dbReference type="Gene3D" id="3.40.50.80">
    <property type="entry name" value="Nucleotide-binding domain of ferredoxin-NADP reductase (FNR) module"/>
    <property type="match status" value="1"/>
</dbReference>
<dbReference type="AlphaFoldDB" id="A0A561R9P8"/>
<dbReference type="NCBIfam" id="NF004859">
    <property type="entry name" value="PRK06214.1"/>
    <property type="match status" value="1"/>
</dbReference>
<dbReference type="GO" id="GO:0010181">
    <property type="term" value="F:FMN binding"/>
    <property type="evidence" value="ECO:0007669"/>
    <property type="project" value="InterPro"/>
</dbReference>
<dbReference type="GO" id="GO:0050660">
    <property type="term" value="F:flavin adenine dinucleotide binding"/>
    <property type="evidence" value="ECO:0007669"/>
    <property type="project" value="InterPro"/>
</dbReference>
<comment type="cofactor">
    <cofactor evidence="12">
        <name>FAD</name>
        <dbReference type="ChEBI" id="CHEBI:57692"/>
    </cofactor>
    <text evidence="12">Binds 1 FAD per subunit.</text>
</comment>
<dbReference type="InterPro" id="IPR029039">
    <property type="entry name" value="Flavoprotein-like_sf"/>
</dbReference>
<protein>
    <recommendedName>
        <fullName evidence="1">assimilatory sulfite reductase (NADPH)</fullName>
        <ecNumber evidence="1">1.8.1.2</ecNumber>
    </recommendedName>
</protein>
<dbReference type="InterPro" id="IPR001094">
    <property type="entry name" value="Flavdoxin-like"/>
</dbReference>
<gene>
    <name evidence="15" type="ORF">FHW37_1011142</name>
</gene>
<evidence type="ECO:0000259" key="14">
    <source>
        <dbReference type="PROSITE" id="PS51384"/>
    </source>
</evidence>
<keyword evidence="8" id="KW-0249">Electron transport</keyword>
<keyword evidence="5 12" id="KW-0288">FMN</keyword>
<proteinExistence type="predicted"/>
<evidence type="ECO:0000313" key="15">
    <source>
        <dbReference type="EMBL" id="TWF59336.1"/>
    </source>
</evidence>
<dbReference type="SUPFAM" id="SSF52343">
    <property type="entry name" value="Ferredoxin reductase-like, C-terminal NADP-linked domain"/>
    <property type="match status" value="1"/>
</dbReference>
<evidence type="ECO:0000256" key="3">
    <source>
        <dbReference type="ARBA" id="ARBA00022605"/>
    </source>
</evidence>
<dbReference type="GO" id="GO:0004783">
    <property type="term" value="F:sulfite reductase (NADPH) activity"/>
    <property type="evidence" value="ECO:0007669"/>
    <property type="project" value="UniProtKB-EC"/>
</dbReference>
<dbReference type="PROSITE" id="PS50902">
    <property type="entry name" value="FLAVODOXIN_LIKE"/>
    <property type="match status" value="1"/>
</dbReference>
<keyword evidence="6 12" id="KW-0274">FAD</keyword>
<dbReference type="Pfam" id="PF00258">
    <property type="entry name" value="Flavodoxin_1"/>
    <property type="match status" value="1"/>
</dbReference>
<dbReference type="GO" id="GO:0005829">
    <property type="term" value="C:cytosol"/>
    <property type="evidence" value="ECO:0007669"/>
    <property type="project" value="TreeGrafter"/>
</dbReference>
<dbReference type="InterPro" id="IPR003097">
    <property type="entry name" value="CysJ-like_FAD-binding"/>
</dbReference>